<sequence length="62" mass="7451">MKLNTIQPKNRVHRDCHGVWDSENLFDFEMLTIVVANDEEREIFFPFGYTGKLFFKFAELHE</sequence>
<dbReference type="Proteomes" id="UP000617628">
    <property type="component" value="Unassembled WGS sequence"/>
</dbReference>
<name>A0A934RVG7_9BACT</name>
<evidence type="ECO:0000313" key="2">
    <source>
        <dbReference type="Proteomes" id="UP000617628"/>
    </source>
</evidence>
<protein>
    <submittedName>
        <fullName evidence="1">Uncharacterized protein</fullName>
    </submittedName>
</protein>
<comment type="caution">
    <text evidence="1">The sequence shown here is derived from an EMBL/GenBank/DDBJ whole genome shotgun (WGS) entry which is preliminary data.</text>
</comment>
<gene>
    <name evidence="1" type="ORF">JIN87_10045</name>
</gene>
<organism evidence="1 2">
    <name type="scientific">Pelagicoccus mobilis</name>
    <dbReference type="NCBI Taxonomy" id="415221"/>
    <lineage>
        <taxon>Bacteria</taxon>
        <taxon>Pseudomonadati</taxon>
        <taxon>Verrucomicrobiota</taxon>
        <taxon>Opitutia</taxon>
        <taxon>Puniceicoccales</taxon>
        <taxon>Pelagicoccaceae</taxon>
        <taxon>Pelagicoccus</taxon>
    </lineage>
</organism>
<dbReference type="EMBL" id="JAENIL010000016">
    <property type="protein sequence ID" value="MBK1877211.1"/>
    <property type="molecule type" value="Genomic_DNA"/>
</dbReference>
<reference evidence="1" key="1">
    <citation type="submission" date="2021-01" db="EMBL/GenBank/DDBJ databases">
        <title>Modified the classification status of verrucomicrobia.</title>
        <authorList>
            <person name="Feng X."/>
        </authorList>
    </citation>
    <scope>NUCLEOTIDE SEQUENCE</scope>
    <source>
        <strain evidence="1">KCTC 13126</strain>
    </source>
</reference>
<dbReference type="AlphaFoldDB" id="A0A934RVG7"/>
<dbReference type="RefSeq" id="WP_200355427.1">
    <property type="nucleotide sequence ID" value="NZ_JAENIL010000016.1"/>
</dbReference>
<keyword evidence="2" id="KW-1185">Reference proteome</keyword>
<accession>A0A934RVG7</accession>
<evidence type="ECO:0000313" key="1">
    <source>
        <dbReference type="EMBL" id="MBK1877211.1"/>
    </source>
</evidence>
<proteinExistence type="predicted"/>